<comment type="caution">
    <text evidence="1">The sequence shown here is derived from an EMBL/GenBank/DDBJ whole genome shotgun (WGS) entry which is preliminary data.</text>
</comment>
<sequence>MRYISATYHGLPFSFLRVIYTIRSYAMQITWKGGKSLEIKAKDATILTGDDVRVNDIVLPGPGEYEVAGVQVFGIAPEIYFFKIDEIACAYFDGINRSLTDDEVSSLTDASVIFIPVDGKGVLDPKKATEIIKLLEPTVIIPIEADDITDFCKVTGGCAQPVSTYKITKQQLESMEGQTCVVLEKS</sequence>
<dbReference type="Pfam" id="PF13483">
    <property type="entry name" value="Lactamase_B_3"/>
    <property type="match status" value="1"/>
</dbReference>
<accession>A0A2M6R794</accession>
<dbReference type="InterPro" id="IPR036866">
    <property type="entry name" value="RibonucZ/Hydroxyglut_hydro"/>
</dbReference>
<evidence type="ECO:0000313" key="2">
    <source>
        <dbReference type="Proteomes" id="UP000231162"/>
    </source>
</evidence>
<protein>
    <submittedName>
        <fullName evidence="1">Uncharacterized protein</fullName>
    </submittedName>
</protein>
<evidence type="ECO:0000313" key="1">
    <source>
        <dbReference type="EMBL" id="PIS06574.1"/>
    </source>
</evidence>
<name>A0A2M6R794_9BACT</name>
<gene>
    <name evidence="1" type="ORF">COT79_03870</name>
</gene>
<dbReference type="EMBL" id="PEZX01000048">
    <property type="protein sequence ID" value="PIS06574.1"/>
    <property type="molecule type" value="Genomic_DNA"/>
</dbReference>
<dbReference type="AlphaFoldDB" id="A0A2M6R794"/>
<proteinExistence type="predicted"/>
<organism evidence="1 2">
    <name type="scientific">Candidatus Berkelbacteria bacterium CG10_big_fil_rev_8_21_14_0_10_43_14</name>
    <dbReference type="NCBI Taxonomy" id="1974515"/>
    <lineage>
        <taxon>Bacteria</taxon>
        <taxon>Candidatus Berkelbacteria</taxon>
    </lineage>
</organism>
<reference evidence="2" key="1">
    <citation type="submission" date="2017-09" db="EMBL/GenBank/DDBJ databases">
        <title>Depth-based differentiation of microbial function through sediment-hosted aquifers and enrichment of novel symbionts in the deep terrestrial subsurface.</title>
        <authorList>
            <person name="Probst A.J."/>
            <person name="Ladd B."/>
            <person name="Jarett J.K."/>
            <person name="Geller-Mcgrath D.E."/>
            <person name="Sieber C.M.K."/>
            <person name="Emerson J.B."/>
            <person name="Anantharaman K."/>
            <person name="Thomas B.C."/>
            <person name="Malmstrom R."/>
            <person name="Stieglmeier M."/>
            <person name="Klingl A."/>
            <person name="Woyke T."/>
            <person name="Ryan C.M."/>
            <person name="Banfield J.F."/>
        </authorList>
    </citation>
    <scope>NUCLEOTIDE SEQUENCE [LARGE SCALE GENOMIC DNA]</scope>
</reference>
<dbReference type="Gene3D" id="3.60.15.10">
    <property type="entry name" value="Ribonuclease Z/Hydroxyacylglutathione hydrolase-like"/>
    <property type="match status" value="1"/>
</dbReference>
<dbReference type="Proteomes" id="UP000231162">
    <property type="component" value="Unassembled WGS sequence"/>
</dbReference>